<proteinExistence type="predicted"/>
<protein>
    <submittedName>
        <fullName evidence="1">Uncharacterized protein</fullName>
    </submittedName>
</protein>
<gene>
    <name evidence="1" type="ORF">SAMN06296427_101168</name>
</gene>
<evidence type="ECO:0000313" key="2">
    <source>
        <dbReference type="Proteomes" id="UP000192393"/>
    </source>
</evidence>
<keyword evidence="2" id="KW-1185">Reference proteome</keyword>
<name>A0A1W1YBC3_9FLAO</name>
<dbReference type="AlphaFoldDB" id="A0A1W1YBC3"/>
<dbReference type="Proteomes" id="UP000192393">
    <property type="component" value="Unassembled WGS sequence"/>
</dbReference>
<dbReference type="RefSeq" id="WP_084015382.1">
    <property type="nucleotide sequence ID" value="NZ_FWXS01000001.1"/>
</dbReference>
<dbReference type="STRING" id="1434700.SAMN06296427_101168"/>
<reference evidence="1 2" key="1">
    <citation type="submission" date="2017-04" db="EMBL/GenBank/DDBJ databases">
        <authorList>
            <person name="Afonso C.L."/>
            <person name="Miller P.J."/>
            <person name="Scott M.A."/>
            <person name="Spackman E."/>
            <person name="Goraichik I."/>
            <person name="Dimitrov K.M."/>
            <person name="Suarez D.L."/>
            <person name="Swayne D.E."/>
        </authorList>
    </citation>
    <scope>NUCLEOTIDE SEQUENCE [LARGE SCALE GENOMIC DNA]</scope>
    <source>
        <strain evidence="1 2">CGMCC 1.12708</strain>
    </source>
</reference>
<organism evidence="1 2">
    <name type="scientific">Moheibacter sediminis</name>
    <dbReference type="NCBI Taxonomy" id="1434700"/>
    <lineage>
        <taxon>Bacteria</taxon>
        <taxon>Pseudomonadati</taxon>
        <taxon>Bacteroidota</taxon>
        <taxon>Flavobacteriia</taxon>
        <taxon>Flavobacteriales</taxon>
        <taxon>Weeksellaceae</taxon>
        <taxon>Moheibacter</taxon>
    </lineage>
</organism>
<dbReference type="OrthoDB" id="1448028at2"/>
<sequence>MLRRDFISKIIEQMVNAVARLLELNGKEEPQKFLNQFDELMNTYFKLNSDKLNLLLENEEERDALLLDEKLKNYQIRMFIDAGFAFIETEQSEKAKICVQIIERIQQQHSNVFEFPTIESSKITQDLIELKELISV</sequence>
<accession>A0A1W1YBC3</accession>
<dbReference type="EMBL" id="FWXS01000001">
    <property type="protein sequence ID" value="SMC33028.1"/>
    <property type="molecule type" value="Genomic_DNA"/>
</dbReference>
<evidence type="ECO:0000313" key="1">
    <source>
        <dbReference type="EMBL" id="SMC33028.1"/>
    </source>
</evidence>